<comment type="similarity">
    <text evidence="1 3">Belongs to the peptidase S26 family.</text>
</comment>
<comment type="subcellular location">
    <subcellularLocation>
        <location evidence="3">Membrane</location>
        <topology evidence="3">Single-pass type II membrane protein</topology>
    </subcellularLocation>
</comment>
<proteinExistence type="inferred from homology"/>
<dbReference type="GO" id="GO:0009003">
    <property type="term" value="F:signal peptidase activity"/>
    <property type="evidence" value="ECO:0007669"/>
    <property type="project" value="UniProtKB-EC"/>
</dbReference>
<dbReference type="GO" id="GO:0006465">
    <property type="term" value="P:signal peptide processing"/>
    <property type="evidence" value="ECO:0007669"/>
    <property type="project" value="InterPro"/>
</dbReference>
<keyword evidence="3" id="KW-0472">Membrane</keyword>
<reference evidence="5 6" key="1">
    <citation type="submission" date="2018-06" db="EMBL/GenBank/DDBJ databases">
        <title>Flavobacterium sp IMCC34762, genome.</title>
        <authorList>
            <person name="Joung Y."/>
            <person name="Cho J."/>
            <person name="Song J."/>
        </authorList>
    </citation>
    <scope>NUCLEOTIDE SEQUENCE [LARGE SCALE GENOMIC DNA]</scope>
    <source>
        <strain evidence="5 6">IMCC34762</strain>
    </source>
</reference>
<dbReference type="InterPro" id="IPR036286">
    <property type="entry name" value="LexA/Signal_pep-like_sf"/>
</dbReference>
<feature type="transmembrane region" description="Helical" evidence="3">
    <location>
        <begin position="61"/>
        <end position="81"/>
    </location>
</feature>
<evidence type="ECO:0000313" key="5">
    <source>
        <dbReference type="EMBL" id="PZX95090.1"/>
    </source>
</evidence>
<dbReference type="GO" id="GO:0016020">
    <property type="term" value="C:membrane"/>
    <property type="evidence" value="ECO:0007669"/>
    <property type="project" value="UniProtKB-SubCell"/>
</dbReference>
<evidence type="ECO:0000259" key="4">
    <source>
        <dbReference type="Pfam" id="PF10502"/>
    </source>
</evidence>
<comment type="catalytic activity">
    <reaction evidence="3">
        <text>Cleavage of hydrophobic, N-terminal signal or leader sequences from secreted and periplasmic proteins.</text>
        <dbReference type="EC" id="3.4.21.89"/>
    </reaction>
</comment>
<dbReference type="Proteomes" id="UP000249177">
    <property type="component" value="Unassembled WGS sequence"/>
</dbReference>
<organism evidence="5 6">
    <name type="scientific">Flavobacterium aquariorum</name>
    <dbReference type="NCBI Taxonomy" id="2217670"/>
    <lineage>
        <taxon>Bacteria</taxon>
        <taxon>Pseudomonadati</taxon>
        <taxon>Bacteroidota</taxon>
        <taxon>Flavobacteriia</taxon>
        <taxon>Flavobacteriales</taxon>
        <taxon>Flavobacteriaceae</taxon>
        <taxon>Flavobacterium</taxon>
    </lineage>
</organism>
<dbReference type="EMBL" id="QKXH01000001">
    <property type="protein sequence ID" value="PZX95090.1"/>
    <property type="molecule type" value="Genomic_DNA"/>
</dbReference>
<dbReference type="InterPro" id="IPR019533">
    <property type="entry name" value="Peptidase_S26"/>
</dbReference>
<dbReference type="NCBIfam" id="TIGR02227">
    <property type="entry name" value="sigpep_I_bact"/>
    <property type="match status" value="1"/>
</dbReference>
<accession>A0A2W7U1Q9</accession>
<keyword evidence="3" id="KW-1133">Transmembrane helix</keyword>
<dbReference type="SUPFAM" id="SSF51306">
    <property type="entry name" value="LexA/Signal peptidase"/>
    <property type="match status" value="1"/>
</dbReference>
<dbReference type="Pfam" id="PF10502">
    <property type="entry name" value="Peptidase_S26"/>
    <property type="match status" value="1"/>
</dbReference>
<feature type="transmembrane region" description="Helical" evidence="3">
    <location>
        <begin position="16"/>
        <end position="32"/>
    </location>
</feature>
<dbReference type="AlphaFoldDB" id="A0A2W7U1Q9"/>
<keyword evidence="3" id="KW-0812">Transmembrane</keyword>
<feature type="transmembrane region" description="Helical" evidence="3">
    <location>
        <begin position="39"/>
        <end position="55"/>
    </location>
</feature>
<evidence type="ECO:0000256" key="3">
    <source>
        <dbReference type="RuleBase" id="RU362042"/>
    </source>
</evidence>
<dbReference type="InterPro" id="IPR000223">
    <property type="entry name" value="Pept_S26A_signal_pept_1"/>
</dbReference>
<dbReference type="EC" id="3.4.21.89" evidence="3"/>
<name>A0A2W7U1Q9_9FLAO</name>
<dbReference type="PANTHER" id="PTHR43390">
    <property type="entry name" value="SIGNAL PEPTIDASE I"/>
    <property type="match status" value="1"/>
</dbReference>
<evidence type="ECO:0000256" key="1">
    <source>
        <dbReference type="ARBA" id="ARBA00009370"/>
    </source>
</evidence>
<evidence type="ECO:0000313" key="6">
    <source>
        <dbReference type="Proteomes" id="UP000249177"/>
    </source>
</evidence>
<sequence>MNSEITNEKNKPRNPILAFFFSLFFYGFGQVYNGQIKKGIIFLLIELTLPFIFGFTRLGVFFIGFISILIIGFAFRIYVIYDATKTAKKLKIYKLKSYNTWYYHLAIIIGISTILWLYDSNTANSIMGVRSYIIPTTSNEPNIKLGDRLIADSKAYDQRKPNYGDLVVFQKKDSLKSSMYRIVALPNDKIEIQNNFLIINGKKCRTSFVKETKNGGLDVNEYEEQLPNGHKHKIYTFKKPFEENKRKIPEITIPENCYYLVGDNRDNAMDSRYVGVVNKDEIKGKIVFSYWGKTNDRINIDFTDK</sequence>
<protein>
    <recommendedName>
        <fullName evidence="2 3">Signal peptidase I</fullName>
        <ecNumber evidence="3">3.4.21.89</ecNumber>
    </recommendedName>
</protein>
<dbReference type="PRINTS" id="PR00727">
    <property type="entry name" value="LEADERPTASE"/>
</dbReference>
<feature type="domain" description="Peptidase S26" evidence="4">
    <location>
        <begin position="129"/>
        <end position="291"/>
    </location>
</feature>
<evidence type="ECO:0000256" key="2">
    <source>
        <dbReference type="ARBA" id="ARBA00019232"/>
    </source>
</evidence>
<dbReference type="Gene3D" id="2.10.109.10">
    <property type="entry name" value="Umud Fragment, subunit A"/>
    <property type="match status" value="1"/>
</dbReference>
<dbReference type="CDD" id="cd06530">
    <property type="entry name" value="S26_SPase_I"/>
    <property type="match status" value="1"/>
</dbReference>
<keyword evidence="3 5" id="KW-0378">Hydrolase</keyword>
<comment type="caution">
    <text evidence="3">Lacks conserved residue(s) required for the propagation of feature annotation.</text>
</comment>
<keyword evidence="3" id="KW-0645">Protease</keyword>
<gene>
    <name evidence="5" type="primary">lepB</name>
    <name evidence="5" type="ORF">DOS84_00535</name>
</gene>
<dbReference type="GO" id="GO:0004252">
    <property type="term" value="F:serine-type endopeptidase activity"/>
    <property type="evidence" value="ECO:0007669"/>
    <property type="project" value="InterPro"/>
</dbReference>
<dbReference type="OrthoDB" id="9802919at2"/>
<dbReference type="RefSeq" id="WP_111408163.1">
    <property type="nucleotide sequence ID" value="NZ_QKXH01000001.1"/>
</dbReference>
<keyword evidence="6" id="KW-1185">Reference proteome</keyword>
<dbReference type="PANTHER" id="PTHR43390:SF1">
    <property type="entry name" value="CHLOROPLAST PROCESSING PEPTIDASE"/>
    <property type="match status" value="1"/>
</dbReference>
<comment type="caution">
    <text evidence="5">The sequence shown here is derived from an EMBL/GenBank/DDBJ whole genome shotgun (WGS) entry which is preliminary data.</text>
</comment>
<feature type="transmembrane region" description="Helical" evidence="3">
    <location>
        <begin position="101"/>
        <end position="118"/>
    </location>
</feature>